<dbReference type="RefSeq" id="WP_187761575.1">
    <property type="nucleotide sequence ID" value="NZ_CP061038.1"/>
</dbReference>
<dbReference type="KEGG" id="spap:H3Z74_21730"/>
<sequence>MARAVRRLVLLDRARVMLGGAQRLADVLMISRRAVNHKLVADRGVSEGEMLAVAGALDEHAAKITALANELRALC</sequence>
<name>A0A7H0LHV5_9SPHN</name>
<protein>
    <submittedName>
        <fullName evidence="1">Uncharacterized protein</fullName>
    </submittedName>
</protein>
<evidence type="ECO:0000313" key="1">
    <source>
        <dbReference type="EMBL" id="QNQ09258.1"/>
    </source>
</evidence>
<proteinExistence type="predicted"/>
<accession>A0A7H0LHV5</accession>
<dbReference type="EMBL" id="CP061038">
    <property type="protein sequence ID" value="QNQ09258.1"/>
    <property type="molecule type" value="Genomic_DNA"/>
</dbReference>
<gene>
    <name evidence="1" type="ORF">H3Z74_21730</name>
</gene>
<dbReference type="Proteomes" id="UP000516148">
    <property type="component" value="Chromosome"/>
</dbReference>
<evidence type="ECO:0000313" key="2">
    <source>
        <dbReference type="Proteomes" id="UP000516148"/>
    </source>
</evidence>
<organism evidence="1 2">
    <name type="scientific">Sphingomonas alpina</name>
    <dbReference type="NCBI Taxonomy" id="653931"/>
    <lineage>
        <taxon>Bacteria</taxon>
        <taxon>Pseudomonadati</taxon>
        <taxon>Pseudomonadota</taxon>
        <taxon>Alphaproteobacteria</taxon>
        <taxon>Sphingomonadales</taxon>
        <taxon>Sphingomonadaceae</taxon>
        <taxon>Sphingomonas</taxon>
    </lineage>
</organism>
<reference evidence="1 2" key="1">
    <citation type="submission" date="2020-09" db="EMBL/GenBank/DDBJ databases">
        <title>Sphingomonas sp., a new species isolated from pork steak.</title>
        <authorList>
            <person name="Heidler von Heilborn D."/>
        </authorList>
    </citation>
    <scope>NUCLEOTIDE SEQUENCE [LARGE SCALE GENOMIC DNA]</scope>
    <source>
        <strain evidence="2">S8-3T</strain>
    </source>
</reference>
<keyword evidence="2" id="KW-1185">Reference proteome</keyword>
<dbReference type="AlphaFoldDB" id="A0A7H0LHV5"/>